<evidence type="ECO:0000313" key="2">
    <source>
        <dbReference type="EMBL" id="KAJ0191488.1"/>
    </source>
</evidence>
<gene>
    <name evidence="2" type="ORF">LSAT_V11C800436090</name>
</gene>
<dbReference type="Proteomes" id="UP000235145">
    <property type="component" value="Unassembled WGS sequence"/>
</dbReference>
<dbReference type="PANTHER" id="PTHR48258">
    <property type="entry name" value="DUF4218 DOMAIN-CONTAINING PROTEIN-RELATED"/>
    <property type="match status" value="1"/>
</dbReference>
<reference evidence="2 3" key="1">
    <citation type="journal article" date="2017" name="Nat. Commun.">
        <title>Genome assembly with in vitro proximity ligation data and whole-genome triplication in lettuce.</title>
        <authorList>
            <person name="Reyes-Chin-Wo S."/>
            <person name="Wang Z."/>
            <person name="Yang X."/>
            <person name="Kozik A."/>
            <person name="Arikit S."/>
            <person name="Song C."/>
            <person name="Xia L."/>
            <person name="Froenicke L."/>
            <person name="Lavelle D.O."/>
            <person name="Truco M.J."/>
            <person name="Xia R."/>
            <person name="Zhu S."/>
            <person name="Xu C."/>
            <person name="Xu H."/>
            <person name="Xu X."/>
            <person name="Cox K."/>
            <person name="Korf I."/>
            <person name="Meyers B.C."/>
            <person name="Michelmore R.W."/>
        </authorList>
    </citation>
    <scope>NUCLEOTIDE SEQUENCE [LARGE SCALE GENOMIC DNA]</scope>
    <source>
        <strain evidence="3">cv. Salinas</strain>
        <tissue evidence="2">Seedlings</tissue>
    </source>
</reference>
<feature type="domain" description="DUF4218" evidence="1">
    <location>
        <begin position="43"/>
        <end position="129"/>
    </location>
</feature>
<evidence type="ECO:0000313" key="3">
    <source>
        <dbReference type="Proteomes" id="UP000235145"/>
    </source>
</evidence>
<proteinExistence type="predicted"/>
<dbReference type="Pfam" id="PF13960">
    <property type="entry name" value="DUF4218"/>
    <property type="match status" value="1"/>
</dbReference>
<protein>
    <recommendedName>
        <fullName evidence="1">DUF4218 domain-containing protein</fullName>
    </recommendedName>
</protein>
<dbReference type="PANTHER" id="PTHR48258:SF8">
    <property type="entry name" value="DUF4216 DOMAIN-CONTAINING PROTEIN"/>
    <property type="match status" value="1"/>
</dbReference>
<keyword evidence="3" id="KW-1185">Reference proteome</keyword>
<name>A0A9R1UQA7_LACSA</name>
<dbReference type="InterPro" id="IPR025452">
    <property type="entry name" value="DUF4218"/>
</dbReference>
<comment type="caution">
    <text evidence="2">The sequence shown here is derived from an EMBL/GenBank/DDBJ whole genome shotgun (WGS) entry which is preliminary data.</text>
</comment>
<sequence>MSGLKSDDCHVLTQQLFSFAIKGLLDLKARRTILILCHFFNELCSKYVNVSKLGKLQSDIVLTLCLLEKYFPLFFDVMIHLMVHLVREVRLCGPIHFRWMYPFKRYVKTLKGYVRNHHRPEGFIVEGGLRILFRLHKNMKSISNPNERVDERIHSSKPLSKATIDVVDAKLLDQAHLYVLQNTVVLDSFIE</sequence>
<dbReference type="EMBL" id="NBSK02000008">
    <property type="protein sequence ID" value="KAJ0191488.1"/>
    <property type="molecule type" value="Genomic_DNA"/>
</dbReference>
<accession>A0A9R1UQA7</accession>
<evidence type="ECO:0000259" key="1">
    <source>
        <dbReference type="Pfam" id="PF13960"/>
    </source>
</evidence>
<organism evidence="2 3">
    <name type="scientific">Lactuca sativa</name>
    <name type="common">Garden lettuce</name>
    <dbReference type="NCBI Taxonomy" id="4236"/>
    <lineage>
        <taxon>Eukaryota</taxon>
        <taxon>Viridiplantae</taxon>
        <taxon>Streptophyta</taxon>
        <taxon>Embryophyta</taxon>
        <taxon>Tracheophyta</taxon>
        <taxon>Spermatophyta</taxon>
        <taxon>Magnoliopsida</taxon>
        <taxon>eudicotyledons</taxon>
        <taxon>Gunneridae</taxon>
        <taxon>Pentapetalae</taxon>
        <taxon>asterids</taxon>
        <taxon>campanulids</taxon>
        <taxon>Asterales</taxon>
        <taxon>Asteraceae</taxon>
        <taxon>Cichorioideae</taxon>
        <taxon>Cichorieae</taxon>
        <taxon>Lactucinae</taxon>
        <taxon>Lactuca</taxon>
    </lineage>
</organism>
<dbReference type="AlphaFoldDB" id="A0A9R1UQA7"/>